<accession>A0A3E2WII8</accession>
<evidence type="ECO:0000256" key="5">
    <source>
        <dbReference type="ARBA" id="ARBA00022448"/>
    </source>
</evidence>
<dbReference type="GO" id="GO:0042910">
    <property type="term" value="F:xenobiotic transmembrane transporter activity"/>
    <property type="evidence" value="ECO:0007669"/>
    <property type="project" value="InterPro"/>
</dbReference>
<keyword evidence="7" id="KW-1003">Cell membrane</keyword>
<comment type="subcellular location">
    <subcellularLocation>
        <location evidence="2">Cell membrane</location>
        <topology evidence="2">Multi-pass membrane protein</topology>
    </subcellularLocation>
</comment>
<dbReference type="Pfam" id="PF01554">
    <property type="entry name" value="MatE"/>
    <property type="match status" value="2"/>
</dbReference>
<comment type="similarity">
    <text evidence="3">Belongs to the multi antimicrobial extrusion (MATE) (TC 2.A.66.1) family.</text>
</comment>
<feature type="transmembrane region" description="Helical" evidence="13">
    <location>
        <begin position="315"/>
        <end position="338"/>
    </location>
</feature>
<evidence type="ECO:0000256" key="1">
    <source>
        <dbReference type="ARBA" id="ARBA00003408"/>
    </source>
</evidence>
<dbReference type="PANTHER" id="PTHR43298">
    <property type="entry name" value="MULTIDRUG RESISTANCE PROTEIN NORM-RELATED"/>
    <property type="match status" value="1"/>
</dbReference>
<keyword evidence="10" id="KW-0406">Ion transport</keyword>
<comment type="caution">
    <text evidence="14">The sequence shown here is derived from an EMBL/GenBank/DDBJ whole genome shotgun (WGS) entry which is preliminary data.</text>
</comment>
<evidence type="ECO:0000256" key="9">
    <source>
        <dbReference type="ARBA" id="ARBA00022989"/>
    </source>
</evidence>
<keyword evidence="9 13" id="KW-1133">Transmembrane helix</keyword>
<comment type="function">
    <text evidence="1">Multidrug efflux pump.</text>
</comment>
<feature type="transmembrane region" description="Helical" evidence="13">
    <location>
        <begin position="245"/>
        <end position="263"/>
    </location>
</feature>
<protein>
    <recommendedName>
        <fullName evidence="4">Probable multidrug resistance protein NorM</fullName>
    </recommendedName>
    <alternativeName>
        <fullName evidence="12">Multidrug-efflux transporter</fullName>
    </alternativeName>
</protein>
<feature type="transmembrane region" description="Helical" evidence="13">
    <location>
        <begin position="166"/>
        <end position="186"/>
    </location>
</feature>
<gene>
    <name evidence="14" type="ORF">DWX41_18855</name>
</gene>
<evidence type="ECO:0000256" key="3">
    <source>
        <dbReference type="ARBA" id="ARBA00010199"/>
    </source>
</evidence>
<dbReference type="AlphaFoldDB" id="A0A3E2WII8"/>
<dbReference type="InterPro" id="IPR002528">
    <property type="entry name" value="MATE_fam"/>
</dbReference>
<dbReference type="PANTHER" id="PTHR43298:SF2">
    <property type="entry name" value="FMN_FAD EXPORTER YEEO-RELATED"/>
    <property type="match status" value="1"/>
</dbReference>
<evidence type="ECO:0000256" key="12">
    <source>
        <dbReference type="ARBA" id="ARBA00031636"/>
    </source>
</evidence>
<organism evidence="14 15">
    <name type="scientific">Hungatella hathewayi</name>
    <dbReference type="NCBI Taxonomy" id="154046"/>
    <lineage>
        <taxon>Bacteria</taxon>
        <taxon>Bacillati</taxon>
        <taxon>Bacillota</taxon>
        <taxon>Clostridia</taxon>
        <taxon>Lachnospirales</taxon>
        <taxon>Lachnospiraceae</taxon>
        <taxon>Hungatella</taxon>
    </lineage>
</organism>
<sequence>MDMTKKMTEGSPAKLIVMFTIPLLIGNIFQQLYSMVDTLIVGRTLGVNALAAVGCTGSINFLILGFAMGVSAGLAIITAQRFGAKDEKGVRKSVAAGAWISLAVTVVLTAVSVPAARKILELLNTPPEIMDGAYDYIVVIFWGIIACMLFNFLSNIIRALGDSRTPLLFLVIACVLNIILDFAFILGGGMGVAGAAWATIISQMVSALLCLWYIKKKLPILHLTKDDWKVSAWDMKQHFRISMPMGFQMSIIAIGAVVLQFVLNGLGSAAVAAFSAAQRIDQIAGQPMNSFGTTMATYAAQNYGAGRIDRIKKGVLQCSLISVGFSIAVGLLNIVAGYQMAGFFVGAGEETVQSMAQTYLQINGAMYFVLALLFIFRFTLQGLGKGVMPTVAGVMELIMRTFAAVYLTAAVGFTGACWANPLAWAGACIPLAAAYFLIMRRLSAGRGDADTGSLCSKAETNAA</sequence>
<dbReference type="InterPro" id="IPR050222">
    <property type="entry name" value="MATE_MdtK"/>
</dbReference>
<proteinExistence type="inferred from homology"/>
<dbReference type="NCBIfam" id="TIGR00797">
    <property type="entry name" value="matE"/>
    <property type="match status" value="1"/>
</dbReference>
<dbReference type="PIRSF" id="PIRSF006603">
    <property type="entry name" value="DinF"/>
    <property type="match status" value="1"/>
</dbReference>
<dbReference type="Proteomes" id="UP000261111">
    <property type="component" value="Unassembled WGS sequence"/>
</dbReference>
<feature type="transmembrane region" description="Helical" evidence="13">
    <location>
        <begin position="283"/>
        <end position="303"/>
    </location>
</feature>
<evidence type="ECO:0000256" key="2">
    <source>
        <dbReference type="ARBA" id="ARBA00004651"/>
    </source>
</evidence>
<dbReference type="EMBL" id="QVIA01000026">
    <property type="protein sequence ID" value="RGC26855.1"/>
    <property type="molecule type" value="Genomic_DNA"/>
</dbReference>
<feature type="transmembrane region" description="Helical" evidence="13">
    <location>
        <begin position="136"/>
        <end position="154"/>
    </location>
</feature>
<keyword evidence="8 13" id="KW-0812">Transmembrane</keyword>
<feature type="transmembrane region" description="Helical" evidence="13">
    <location>
        <begin position="98"/>
        <end position="116"/>
    </location>
</feature>
<dbReference type="GO" id="GO:0006811">
    <property type="term" value="P:monoatomic ion transport"/>
    <property type="evidence" value="ECO:0007669"/>
    <property type="project" value="UniProtKB-KW"/>
</dbReference>
<evidence type="ECO:0000256" key="8">
    <source>
        <dbReference type="ARBA" id="ARBA00022692"/>
    </source>
</evidence>
<name>A0A3E2WII8_9FIRM</name>
<dbReference type="GO" id="GO:0015297">
    <property type="term" value="F:antiporter activity"/>
    <property type="evidence" value="ECO:0007669"/>
    <property type="project" value="UniProtKB-KW"/>
</dbReference>
<evidence type="ECO:0000256" key="13">
    <source>
        <dbReference type="SAM" id="Phobius"/>
    </source>
</evidence>
<evidence type="ECO:0000313" key="15">
    <source>
        <dbReference type="Proteomes" id="UP000261111"/>
    </source>
</evidence>
<dbReference type="CDD" id="cd13138">
    <property type="entry name" value="MATE_yoeA_like"/>
    <property type="match status" value="1"/>
</dbReference>
<feature type="transmembrane region" description="Helical" evidence="13">
    <location>
        <begin position="358"/>
        <end position="376"/>
    </location>
</feature>
<feature type="transmembrane region" description="Helical" evidence="13">
    <location>
        <begin position="192"/>
        <end position="214"/>
    </location>
</feature>
<evidence type="ECO:0000256" key="11">
    <source>
        <dbReference type="ARBA" id="ARBA00023136"/>
    </source>
</evidence>
<dbReference type="GO" id="GO:0005886">
    <property type="term" value="C:plasma membrane"/>
    <property type="evidence" value="ECO:0007669"/>
    <property type="project" value="UniProtKB-SubCell"/>
</dbReference>
<dbReference type="InterPro" id="IPR048279">
    <property type="entry name" value="MdtK-like"/>
</dbReference>
<reference evidence="14 15" key="1">
    <citation type="submission" date="2018-08" db="EMBL/GenBank/DDBJ databases">
        <title>A genome reference for cultivated species of the human gut microbiota.</title>
        <authorList>
            <person name="Zou Y."/>
            <person name="Xue W."/>
            <person name="Luo G."/>
        </authorList>
    </citation>
    <scope>NUCLEOTIDE SEQUENCE [LARGE SCALE GENOMIC DNA]</scope>
    <source>
        <strain evidence="14 15">AF19-21</strain>
    </source>
</reference>
<feature type="transmembrane region" description="Helical" evidence="13">
    <location>
        <begin position="422"/>
        <end position="438"/>
    </location>
</feature>
<keyword evidence="6" id="KW-0050">Antiport</keyword>
<evidence type="ECO:0000256" key="6">
    <source>
        <dbReference type="ARBA" id="ARBA00022449"/>
    </source>
</evidence>
<evidence type="ECO:0000313" key="14">
    <source>
        <dbReference type="EMBL" id="RGC26855.1"/>
    </source>
</evidence>
<feature type="transmembrane region" description="Helical" evidence="13">
    <location>
        <begin position="49"/>
        <end position="77"/>
    </location>
</feature>
<feature type="transmembrane region" description="Helical" evidence="13">
    <location>
        <begin position="397"/>
        <end position="416"/>
    </location>
</feature>
<feature type="transmembrane region" description="Helical" evidence="13">
    <location>
        <begin position="12"/>
        <end position="29"/>
    </location>
</feature>
<evidence type="ECO:0000256" key="4">
    <source>
        <dbReference type="ARBA" id="ARBA00020268"/>
    </source>
</evidence>
<keyword evidence="11 13" id="KW-0472">Membrane</keyword>
<evidence type="ECO:0000256" key="7">
    <source>
        <dbReference type="ARBA" id="ARBA00022475"/>
    </source>
</evidence>
<evidence type="ECO:0000256" key="10">
    <source>
        <dbReference type="ARBA" id="ARBA00023065"/>
    </source>
</evidence>
<keyword evidence="5" id="KW-0813">Transport</keyword>